<dbReference type="STRING" id="1423773.FD30_GL001921"/>
<dbReference type="GeneID" id="84781827"/>
<proteinExistence type="predicted"/>
<dbReference type="AlphaFoldDB" id="A0A0R1K1N1"/>
<dbReference type="GO" id="GO:0004459">
    <property type="term" value="F:L-lactate dehydrogenase (NAD+) activity"/>
    <property type="evidence" value="ECO:0007669"/>
    <property type="project" value="TreeGrafter"/>
</dbReference>
<keyword evidence="2" id="KW-1185">Reference proteome</keyword>
<protein>
    <submittedName>
        <fullName evidence="1">Malate lactate dehydrogenase</fullName>
    </submittedName>
</protein>
<dbReference type="Proteomes" id="UP000051162">
    <property type="component" value="Unassembled WGS sequence"/>
</dbReference>
<dbReference type="OrthoDB" id="2318352at2"/>
<dbReference type="PANTHER" id="PTHR43128">
    <property type="entry name" value="L-2-HYDROXYCARBOXYLATE DEHYDROGENASE (NAD(P)(+))"/>
    <property type="match status" value="1"/>
</dbReference>
<evidence type="ECO:0000313" key="1">
    <source>
        <dbReference type="EMBL" id="KRK77406.1"/>
    </source>
</evidence>
<name>A0A0R1K1N1_9LACO</name>
<dbReference type="RefSeq" id="WP_056943516.1">
    <property type="nucleotide sequence ID" value="NZ_AZDT01000006.1"/>
</dbReference>
<dbReference type="GO" id="GO:0006089">
    <property type="term" value="P:lactate metabolic process"/>
    <property type="evidence" value="ECO:0007669"/>
    <property type="project" value="TreeGrafter"/>
</dbReference>
<gene>
    <name evidence="1" type="ORF">FD30_GL001921</name>
</gene>
<dbReference type="EMBL" id="AZDT01000006">
    <property type="protein sequence ID" value="KRK77406.1"/>
    <property type="molecule type" value="Genomic_DNA"/>
</dbReference>
<organism evidence="1 2">
    <name type="scientific">Levilactobacillus namurensis DSM 19117</name>
    <dbReference type="NCBI Taxonomy" id="1423773"/>
    <lineage>
        <taxon>Bacteria</taxon>
        <taxon>Bacillati</taxon>
        <taxon>Bacillota</taxon>
        <taxon>Bacilli</taxon>
        <taxon>Lactobacillales</taxon>
        <taxon>Lactobacillaceae</taxon>
        <taxon>Levilactobacillus</taxon>
    </lineage>
</organism>
<dbReference type="Gene3D" id="3.90.110.10">
    <property type="entry name" value="Lactate dehydrogenase/glycoside hydrolase, family 4, C-terminal"/>
    <property type="match status" value="1"/>
</dbReference>
<dbReference type="InterPro" id="IPR015955">
    <property type="entry name" value="Lactate_DH/Glyco_Ohase_4_C"/>
</dbReference>
<accession>A0A0R1K1N1</accession>
<dbReference type="PANTHER" id="PTHR43128:SF16">
    <property type="entry name" value="L-LACTATE DEHYDROGENASE"/>
    <property type="match status" value="1"/>
</dbReference>
<reference evidence="1 2" key="1">
    <citation type="journal article" date="2015" name="Genome Announc.">
        <title>Expanding the biotechnology potential of lactobacilli through comparative genomics of 213 strains and associated genera.</title>
        <authorList>
            <person name="Sun Z."/>
            <person name="Harris H.M."/>
            <person name="McCann A."/>
            <person name="Guo C."/>
            <person name="Argimon S."/>
            <person name="Zhang W."/>
            <person name="Yang X."/>
            <person name="Jeffery I.B."/>
            <person name="Cooney J.C."/>
            <person name="Kagawa T.F."/>
            <person name="Liu W."/>
            <person name="Song Y."/>
            <person name="Salvetti E."/>
            <person name="Wrobel A."/>
            <person name="Rasinkangas P."/>
            <person name="Parkhill J."/>
            <person name="Rea M.C."/>
            <person name="O'Sullivan O."/>
            <person name="Ritari J."/>
            <person name="Douillard F.P."/>
            <person name="Paul Ross R."/>
            <person name="Yang R."/>
            <person name="Briner A.E."/>
            <person name="Felis G.E."/>
            <person name="de Vos W.M."/>
            <person name="Barrangou R."/>
            <person name="Klaenhammer T.R."/>
            <person name="Caufield P.W."/>
            <person name="Cui Y."/>
            <person name="Zhang H."/>
            <person name="O'Toole P.W."/>
        </authorList>
    </citation>
    <scope>NUCLEOTIDE SEQUENCE [LARGE SCALE GENOMIC DNA]</scope>
    <source>
        <strain evidence="1 2">DSM 19117</strain>
    </source>
</reference>
<evidence type="ECO:0000313" key="2">
    <source>
        <dbReference type="Proteomes" id="UP000051162"/>
    </source>
</evidence>
<dbReference type="SUPFAM" id="SSF56327">
    <property type="entry name" value="LDH C-terminal domain-like"/>
    <property type="match status" value="1"/>
</dbReference>
<comment type="caution">
    <text evidence="1">The sequence shown here is derived from an EMBL/GenBank/DDBJ whole genome shotgun (WGS) entry which is preliminary data.</text>
</comment>
<sequence>MAPTMMIQGASDQVRQLLQQLLTADLPVTCVVVPERAEEAPTYQPLVVASALCARLTVRLGTAADYGQAQWLVLLDQPHAERPLTEQLAILRRLTSRVLENGFQGQFVFAGDQDQVFTYFAWKFSGIARERVWGLGTAPLGQLLTARLAERLAVSPGSVRTTVIGQASEPIVAWSRTYVGPIPILMYLANADGRVSADDLSQMETWLQREAAGSLTTLRLVSLISLLRRLLAQQAPIISVTHPQAVKPVLAASSPVLVTPQGLRDLTDLSLAEGEQQAYQQQLTQIQDTIAALTAAQTEGK</sequence>
<dbReference type="PATRIC" id="fig|1423773.3.peg.1967"/>